<dbReference type="NCBIfam" id="TIGR01587">
    <property type="entry name" value="cas3_core"/>
    <property type="match status" value="1"/>
</dbReference>
<keyword evidence="4" id="KW-0479">Metal-binding</keyword>
<evidence type="ECO:0000256" key="2">
    <source>
        <dbReference type="ARBA" id="ARBA00009046"/>
    </source>
</evidence>
<evidence type="ECO:0000256" key="3">
    <source>
        <dbReference type="ARBA" id="ARBA00022722"/>
    </source>
</evidence>
<dbReference type="InterPro" id="IPR006483">
    <property type="entry name" value="CRISPR-assoc_Cas3_HD"/>
</dbReference>
<dbReference type="CDD" id="cd09641">
    <property type="entry name" value="Cas3''_I"/>
    <property type="match status" value="1"/>
</dbReference>
<evidence type="ECO:0000256" key="4">
    <source>
        <dbReference type="ARBA" id="ARBA00022723"/>
    </source>
</evidence>
<dbReference type="InterPro" id="IPR027417">
    <property type="entry name" value="P-loop_NTPase"/>
</dbReference>
<dbReference type="GO" id="GO:0046872">
    <property type="term" value="F:metal ion binding"/>
    <property type="evidence" value="ECO:0007669"/>
    <property type="project" value="UniProtKB-KW"/>
</dbReference>
<dbReference type="RefSeq" id="WP_020871747.1">
    <property type="nucleotide sequence ID" value="NC_022785.1"/>
</dbReference>
<dbReference type="SMART" id="SM00490">
    <property type="entry name" value="HELICc"/>
    <property type="match status" value="1"/>
</dbReference>
<dbReference type="InterPro" id="IPR038257">
    <property type="entry name" value="CRISPR-assoc_Cas3_HD_sf"/>
</dbReference>
<sequence length="981" mass="106017">MANGSTPQDGLDVLAALGVLVGKTPSHADGTMNLLLSHMLDTAAVADVMWERFLAPSTRRLLDEIAGGTGRGRGLFVWLCGVHDCGKATPAFQRRWQAEAAAVRAAGLRWHEPTAQRFDWHHGRAGGHLLQWLLRDAEWPDEQIAWVWPIVAGHHGFFPVASALRPDPRARGQLEGDGRWATVQRALVQRLTEELELGSFAALAPVLVPTRAAQLHLSGFVVMADWIASGSKQFPGVDSLGEVSFARARDRASKAWAKIGLRGGWGELPEPESDAFVRRFGCEPRPSQVLAVETARQMEAPGLLIVEAPMGDGKTWAGLMAAEVLAAKFGADGVFVGMPEWATHDPMFGQVRQWVSRIDSNLAARVSLLHGKRILNKDWSALLSEPPEARLGAVGECGEPAEGGRCVPGGSGQAHAEPSGSQVPAEWFFGYGRGLLCPFVVAPLDQLLYATTRTKFVMLRMAGLMGKVVVLDEVHATDVYSSQFLLEGLRWFGQAGVPVVLLSATLPAAQRQALVDAYLAGAAGREEYTADDLSHPWGYPSITAAWRAPEGTGHRSTAPSCVSRRADLPLTVELMPEPVPQPHADPALRRMAQDAADSAVADRLEEELTHGGCALVIRNSVARAQTLCTALRERFGDEVVLLHEQLPLGIRADRTAHCLHQLAPQQDGPGRERPTRFVVVATQVAEQAFDVDVDLLITDMAPIDLLLQRIGRLHRGDKLLRPARLASPRVIVTGYASGGTTPGADDIDPPAGGRGIPRFLACTESLYDRHLLLRTAALVFRAAGRQGAWSVPKDIPALVAAGYGSEDVTPPPWRDAAQSARWHWEDEQRKRAQNASHHLLTRRGDKEGPTLAGLHYLTVPPSSGDSGLTALVRDGDPGVEAVLLRRDGRRYRTFSGNVLAEGGALPDEEWVNDVLAGTVRLPASCRRGVAEALHVPPGWDKHPWLGRSRALVLEADGTSVLSGRRLRFDTVLGLMDDGPVA</sequence>
<keyword evidence="6" id="KW-0378">Hydrolase</keyword>
<keyword evidence="8" id="KW-0067">ATP-binding</keyword>
<dbReference type="Pfam" id="PF22590">
    <property type="entry name" value="Cas3-like_C_2"/>
    <property type="match status" value="1"/>
</dbReference>
<protein>
    <recommendedName>
        <fullName evidence="10">HD Cas3-type domain-containing protein</fullName>
    </recommendedName>
</protein>
<dbReference type="GO" id="GO:0051607">
    <property type="term" value="P:defense response to virus"/>
    <property type="evidence" value="ECO:0007669"/>
    <property type="project" value="UniProtKB-KW"/>
</dbReference>
<comment type="caution">
    <text evidence="11">The sequence shown here is derived from an EMBL/GenBank/DDBJ whole genome shotgun (WGS) entry which is preliminary data.</text>
</comment>
<dbReference type="PROSITE" id="PS51643">
    <property type="entry name" value="HD_CAS3"/>
    <property type="match status" value="1"/>
</dbReference>
<dbReference type="InterPro" id="IPR041372">
    <property type="entry name" value="Cas3_C"/>
</dbReference>
<feature type="domain" description="HD Cas3-type" evidence="10">
    <location>
        <begin position="28"/>
        <end position="227"/>
    </location>
</feature>
<dbReference type="Pfam" id="PF18395">
    <property type="entry name" value="Cas3_C"/>
    <property type="match status" value="1"/>
</dbReference>
<dbReference type="HOGENOM" id="CLU_013924_1_0_11"/>
<proteinExistence type="inferred from homology"/>
<dbReference type="Proteomes" id="UP000281594">
    <property type="component" value="Unassembled WGS sequence"/>
</dbReference>
<evidence type="ECO:0000256" key="8">
    <source>
        <dbReference type="ARBA" id="ARBA00022840"/>
    </source>
</evidence>
<dbReference type="InterPro" id="IPR001650">
    <property type="entry name" value="Helicase_C-like"/>
</dbReference>
<dbReference type="GO" id="GO:0004386">
    <property type="term" value="F:helicase activity"/>
    <property type="evidence" value="ECO:0007669"/>
    <property type="project" value="UniProtKB-KW"/>
</dbReference>
<evidence type="ECO:0000256" key="7">
    <source>
        <dbReference type="ARBA" id="ARBA00022806"/>
    </source>
</evidence>
<evidence type="ECO:0000256" key="5">
    <source>
        <dbReference type="ARBA" id="ARBA00022741"/>
    </source>
</evidence>
<dbReference type="GO" id="GO:0005524">
    <property type="term" value="F:ATP binding"/>
    <property type="evidence" value="ECO:0007669"/>
    <property type="project" value="UniProtKB-KW"/>
</dbReference>
<dbReference type="Pfam" id="PF18019">
    <property type="entry name" value="Cas3_HD"/>
    <property type="match status" value="1"/>
</dbReference>
<organism evidence="11 12">
    <name type="scientific">Streptomyces rapamycinicus (strain ATCC 29253 / DSM 41530 / NRRL 5491 / AYB-994)</name>
    <name type="common">Streptomyces hygroscopicus (strain ATCC 29253)</name>
    <dbReference type="NCBI Taxonomy" id="1343740"/>
    <lineage>
        <taxon>Bacteria</taxon>
        <taxon>Bacillati</taxon>
        <taxon>Actinomycetota</taxon>
        <taxon>Actinomycetes</taxon>
        <taxon>Kitasatosporales</taxon>
        <taxon>Streptomycetaceae</taxon>
        <taxon>Streptomyces</taxon>
        <taxon>Streptomyces violaceusniger group</taxon>
    </lineage>
</organism>
<reference evidence="11 12" key="1">
    <citation type="journal article" date="2018" name="J. Biol. Chem.">
        <title>Discovery of the actinoplanic acid pathway in Streptomyces rapamycinicus reveals a genetically conserved synergism with rapamycin.</title>
        <authorList>
            <person name="Mrak P."/>
            <person name="Krastel P."/>
            <person name="Pivk Lukancic P."/>
            <person name="Tao J."/>
            <person name="Pistorius D."/>
            <person name="Moore C.M."/>
        </authorList>
    </citation>
    <scope>NUCLEOTIDE SEQUENCE [LARGE SCALE GENOMIC DNA]</scope>
    <source>
        <strain evidence="11 12">NRRL 5491</strain>
    </source>
</reference>
<comment type="similarity">
    <text evidence="1">In the N-terminal section; belongs to the CRISPR-associated nuclease Cas3-HD family.</text>
</comment>
<evidence type="ECO:0000313" key="11">
    <source>
        <dbReference type="EMBL" id="RLV78586.1"/>
    </source>
</evidence>
<dbReference type="Gene3D" id="1.10.3210.30">
    <property type="match status" value="1"/>
</dbReference>
<name>A0A0A0NMS0_STRRN</name>
<dbReference type="EMBL" id="QYCY01000001">
    <property type="protein sequence ID" value="RLV78586.1"/>
    <property type="molecule type" value="Genomic_DNA"/>
</dbReference>
<dbReference type="GO" id="GO:0016787">
    <property type="term" value="F:hydrolase activity"/>
    <property type="evidence" value="ECO:0007669"/>
    <property type="project" value="UniProtKB-KW"/>
</dbReference>
<evidence type="ECO:0000313" key="12">
    <source>
        <dbReference type="Proteomes" id="UP000281594"/>
    </source>
</evidence>
<keyword evidence="9" id="KW-0051">Antiviral defense</keyword>
<dbReference type="SUPFAM" id="SSF52540">
    <property type="entry name" value="P-loop containing nucleoside triphosphate hydrolases"/>
    <property type="match status" value="1"/>
</dbReference>
<dbReference type="InterPro" id="IPR054712">
    <property type="entry name" value="Cas3-like_dom"/>
</dbReference>
<keyword evidence="7" id="KW-0347">Helicase</keyword>
<evidence type="ECO:0000256" key="6">
    <source>
        <dbReference type="ARBA" id="ARBA00022801"/>
    </source>
</evidence>
<evidence type="ECO:0000256" key="1">
    <source>
        <dbReference type="ARBA" id="ARBA00006847"/>
    </source>
</evidence>
<dbReference type="STRING" id="1343740.M271_34280"/>
<dbReference type="CDD" id="cd17930">
    <property type="entry name" value="DEXHc_cas3"/>
    <property type="match status" value="1"/>
</dbReference>
<dbReference type="NCBIfam" id="TIGR01596">
    <property type="entry name" value="cas3_HD"/>
    <property type="match status" value="1"/>
</dbReference>
<dbReference type="InterPro" id="IPR006474">
    <property type="entry name" value="Helicase_Cas3_CRISPR-ass_core"/>
</dbReference>
<dbReference type="AlphaFoldDB" id="A0A0A0NMS0"/>
<gene>
    <name evidence="11" type="ORF">D3C57_109415</name>
</gene>
<evidence type="ECO:0000259" key="10">
    <source>
        <dbReference type="PROSITE" id="PS51643"/>
    </source>
</evidence>
<dbReference type="GO" id="GO:0004518">
    <property type="term" value="F:nuclease activity"/>
    <property type="evidence" value="ECO:0007669"/>
    <property type="project" value="UniProtKB-KW"/>
</dbReference>
<dbReference type="KEGG" id="src:M271_34280"/>
<dbReference type="Gene3D" id="3.40.50.300">
    <property type="entry name" value="P-loop containing nucleotide triphosphate hydrolases"/>
    <property type="match status" value="2"/>
</dbReference>
<evidence type="ECO:0000256" key="9">
    <source>
        <dbReference type="ARBA" id="ARBA00023118"/>
    </source>
</evidence>
<accession>A0A0A0NMS0</accession>
<dbReference type="eggNOG" id="COG1203">
    <property type="taxonomic scope" value="Bacteria"/>
</dbReference>
<comment type="similarity">
    <text evidence="2">In the central section; belongs to the CRISPR-associated helicase Cas3 family.</text>
</comment>
<keyword evidence="5" id="KW-0547">Nucleotide-binding</keyword>
<keyword evidence="3" id="KW-0540">Nuclease</keyword>